<reference evidence="5 6" key="1">
    <citation type="journal article" date="2020" name="Nat. Food">
        <title>A phased Vanilla planifolia genome enables genetic improvement of flavour and production.</title>
        <authorList>
            <person name="Hasing T."/>
            <person name="Tang H."/>
            <person name="Brym M."/>
            <person name="Khazi F."/>
            <person name="Huang T."/>
            <person name="Chambers A.H."/>
        </authorList>
    </citation>
    <scope>NUCLEOTIDE SEQUENCE [LARGE SCALE GENOMIC DNA]</scope>
    <source>
        <tissue evidence="5">Leaf</tissue>
    </source>
</reference>
<gene>
    <name evidence="5" type="ORF">HPP92_016192</name>
</gene>
<dbReference type="Pfam" id="PF02297">
    <property type="entry name" value="COX6B"/>
    <property type="match status" value="1"/>
</dbReference>
<sequence length="222" mass="24913">MAESKQREVVPSLAEVNDEQAAHGNITKEATEKEIQVSVGSEEGDAEKADQKPAAEETAPYSEINSETPEQEVQEKQEVEESQKAEDGLAAKEYIGATELVTESTQLEVKQETNENTPTIENSGNFDQQEGQMEAVEDAQEDIEGTPTIKLETAPADFRFPTTNQTRHCFTRYIEYHRCIAAKGDDAADCQKYARYYRSLCPDEWIERWNEQRANGTFPGPL</sequence>
<evidence type="ECO:0000256" key="4">
    <source>
        <dbReference type="SAM" id="MobiDB-lite"/>
    </source>
</evidence>
<dbReference type="EMBL" id="JADCNM010000008">
    <property type="protein sequence ID" value="KAG0471646.1"/>
    <property type="molecule type" value="Genomic_DNA"/>
</dbReference>
<feature type="compositionally biased region" description="Basic and acidic residues" evidence="4">
    <location>
        <begin position="46"/>
        <end position="55"/>
    </location>
</feature>
<dbReference type="InterPro" id="IPR048280">
    <property type="entry name" value="COX6B-like"/>
</dbReference>
<evidence type="ECO:0000313" key="5">
    <source>
        <dbReference type="EMBL" id="KAG0471646.1"/>
    </source>
</evidence>
<keyword evidence="3" id="KW-1015">Disulfide bond</keyword>
<dbReference type="PROSITE" id="PS51808">
    <property type="entry name" value="CHCH"/>
    <property type="match status" value="1"/>
</dbReference>
<name>A0A835QIP3_VANPL</name>
<dbReference type="Gene3D" id="1.10.10.140">
    <property type="entry name" value="Cytochrome c oxidase, subunit VIb"/>
    <property type="match status" value="1"/>
</dbReference>
<feature type="compositionally biased region" description="Basic and acidic residues" evidence="4">
    <location>
        <begin position="73"/>
        <end position="90"/>
    </location>
</feature>
<dbReference type="AlphaFoldDB" id="A0A835QIP3"/>
<evidence type="ECO:0008006" key="7">
    <source>
        <dbReference type="Google" id="ProtNLM"/>
    </source>
</evidence>
<feature type="compositionally biased region" description="Polar residues" evidence="4">
    <location>
        <begin position="103"/>
        <end position="131"/>
    </location>
</feature>
<comment type="subcellular location">
    <subcellularLocation>
        <location evidence="1">Mitochondrion</location>
    </subcellularLocation>
</comment>
<dbReference type="InterPro" id="IPR036549">
    <property type="entry name" value="CX6/COA6-like_sf"/>
</dbReference>
<feature type="region of interest" description="Disordered" evidence="4">
    <location>
        <begin position="103"/>
        <end position="133"/>
    </location>
</feature>
<organism evidence="5 6">
    <name type="scientific">Vanilla planifolia</name>
    <name type="common">Vanilla</name>
    <dbReference type="NCBI Taxonomy" id="51239"/>
    <lineage>
        <taxon>Eukaryota</taxon>
        <taxon>Viridiplantae</taxon>
        <taxon>Streptophyta</taxon>
        <taxon>Embryophyta</taxon>
        <taxon>Tracheophyta</taxon>
        <taxon>Spermatophyta</taxon>
        <taxon>Magnoliopsida</taxon>
        <taxon>Liliopsida</taxon>
        <taxon>Asparagales</taxon>
        <taxon>Orchidaceae</taxon>
        <taxon>Vanilloideae</taxon>
        <taxon>Vanilleae</taxon>
        <taxon>Vanilla</taxon>
    </lineage>
</organism>
<evidence type="ECO:0000256" key="2">
    <source>
        <dbReference type="ARBA" id="ARBA00023128"/>
    </source>
</evidence>
<dbReference type="FunFam" id="1.10.10.140:FF:000001">
    <property type="entry name" value="Cytochrome c oxidase subunit 6B1"/>
    <property type="match status" value="1"/>
</dbReference>
<evidence type="ECO:0000256" key="1">
    <source>
        <dbReference type="ARBA" id="ARBA00004173"/>
    </source>
</evidence>
<proteinExistence type="predicted"/>
<feature type="region of interest" description="Disordered" evidence="4">
    <location>
        <begin position="1"/>
        <end position="90"/>
    </location>
</feature>
<dbReference type="InterPro" id="IPR003213">
    <property type="entry name" value="Cyt_c_oxidase_su6B"/>
</dbReference>
<evidence type="ECO:0000256" key="3">
    <source>
        <dbReference type="ARBA" id="ARBA00023157"/>
    </source>
</evidence>
<dbReference type="Proteomes" id="UP000639772">
    <property type="component" value="Unassembled WGS sequence"/>
</dbReference>
<evidence type="ECO:0000313" key="6">
    <source>
        <dbReference type="Proteomes" id="UP000639772"/>
    </source>
</evidence>
<dbReference type="SUPFAM" id="SSF47694">
    <property type="entry name" value="Cytochrome c oxidase subunit h"/>
    <property type="match status" value="1"/>
</dbReference>
<accession>A0A835QIP3</accession>
<dbReference type="PANTHER" id="PTHR46281">
    <property type="entry name" value="CYTOCHROME C OXIDASE SUBUNIT 6B"/>
    <property type="match status" value="1"/>
</dbReference>
<dbReference type="OrthoDB" id="1107506at2759"/>
<dbReference type="GO" id="GO:0005739">
    <property type="term" value="C:mitochondrion"/>
    <property type="evidence" value="ECO:0007669"/>
    <property type="project" value="UniProtKB-SubCell"/>
</dbReference>
<dbReference type="CDD" id="cd00926">
    <property type="entry name" value="Cyt_c_Oxidase_VIb"/>
    <property type="match status" value="1"/>
</dbReference>
<protein>
    <recommendedName>
        <fullName evidence="7">Cytochrome c oxidase subunit 6b-1</fullName>
    </recommendedName>
</protein>
<comment type="caution">
    <text evidence="5">The sequence shown here is derived from an EMBL/GenBank/DDBJ whole genome shotgun (WGS) entry which is preliminary data.</text>
</comment>
<dbReference type="GO" id="GO:0045277">
    <property type="term" value="C:respiratory chain complex IV"/>
    <property type="evidence" value="ECO:0007669"/>
    <property type="project" value="InterPro"/>
</dbReference>
<dbReference type="PANTHER" id="PTHR46281:SF31">
    <property type="entry name" value="CYTOCHROME C OXIDASE SUBUNIT"/>
    <property type="match status" value="1"/>
</dbReference>
<keyword evidence="2" id="KW-0496">Mitochondrion</keyword>